<accession>A0A074YPE8</accession>
<reference evidence="1 2" key="1">
    <citation type="journal article" date="2014" name="BMC Genomics">
        <title>Genome sequencing of four Aureobasidium pullulans varieties: biotechnological potential, stress tolerance, and description of new species.</title>
        <authorList>
            <person name="Gostin Ar C."/>
            <person name="Ohm R.A."/>
            <person name="Kogej T."/>
            <person name="Sonjak S."/>
            <person name="Turk M."/>
            <person name="Zajc J."/>
            <person name="Zalar P."/>
            <person name="Grube M."/>
            <person name="Sun H."/>
            <person name="Han J."/>
            <person name="Sharma A."/>
            <person name="Chiniquy J."/>
            <person name="Ngan C.Y."/>
            <person name="Lipzen A."/>
            <person name="Barry K."/>
            <person name="Grigoriev I.V."/>
            <person name="Gunde-Cimerman N."/>
        </authorList>
    </citation>
    <scope>NUCLEOTIDE SEQUENCE [LARGE SCALE GENOMIC DNA]</scope>
    <source>
        <strain evidence="1 2">EXF-150</strain>
    </source>
</reference>
<dbReference type="EMBL" id="KL584975">
    <property type="protein sequence ID" value="KEQ88721.1"/>
    <property type="molecule type" value="Genomic_DNA"/>
</dbReference>
<dbReference type="RefSeq" id="XP_029764908.1">
    <property type="nucleotide sequence ID" value="XM_029908275.1"/>
</dbReference>
<dbReference type="OrthoDB" id="3363286at2759"/>
<evidence type="ECO:0000313" key="2">
    <source>
        <dbReference type="Proteomes" id="UP000030706"/>
    </source>
</evidence>
<dbReference type="Proteomes" id="UP000030706">
    <property type="component" value="Unassembled WGS sequence"/>
</dbReference>
<protein>
    <submittedName>
        <fullName evidence="1">Uncharacterized protein</fullName>
    </submittedName>
</protein>
<dbReference type="HOGENOM" id="CLU_979976_0_0_1"/>
<dbReference type="AlphaFoldDB" id="A0A074YPE8"/>
<sequence>MSTKTWRRWHSHLTPANNRGRKTQITNNHGLPVSPILEPLKEKPARVHQPLESLTSFRKEVAANAFANALATPVRQCNFTGARLPSHYLLPFTTKFLRHEDDKLVPYLAPFENSSRQATRAYAFNSRQLINRLGQKKTWQRLLGHELRFGLTSRSDYKWPKQIDEIILSQLRQSVVRKLAWVFNKPKANLVIPLQSNTEYPPSACILYLRAKVLSSSSNPSITGYDLSGLLGHELLETLVKDTSLADNDALVLTQSYMTMSAHIALARLSTFLSSSDATSNSAKT</sequence>
<gene>
    <name evidence="1" type="ORF">M438DRAFT_371581</name>
</gene>
<organism evidence="1 2">
    <name type="scientific">Aureobasidium pullulans EXF-150</name>
    <dbReference type="NCBI Taxonomy" id="1043002"/>
    <lineage>
        <taxon>Eukaryota</taxon>
        <taxon>Fungi</taxon>
        <taxon>Dikarya</taxon>
        <taxon>Ascomycota</taxon>
        <taxon>Pezizomycotina</taxon>
        <taxon>Dothideomycetes</taxon>
        <taxon>Dothideomycetidae</taxon>
        <taxon>Dothideales</taxon>
        <taxon>Saccotheciaceae</taxon>
        <taxon>Aureobasidium</taxon>
    </lineage>
</organism>
<keyword evidence="2" id="KW-1185">Reference proteome</keyword>
<dbReference type="STRING" id="1043002.A0A074YPE8"/>
<name>A0A074YPE8_AURPU</name>
<dbReference type="GeneID" id="40750581"/>
<proteinExistence type="predicted"/>
<evidence type="ECO:0000313" key="1">
    <source>
        <dbReference type="EMBL" id="KEQ88721.1"/>
    </source>
</evidence>